<dbReference type="GO" id="GO:0005506">
    <property type="term" value="F:iron ion binding"/>
    <property type="evidence" value="ECO:0007669"/>
    <property type="project" value="InterPro"/>
</dbReference>
<evidence type="ECO:0000313" key="10">
    <source>
        <dbReference type="Proteomes" id="UP000652761"/>
    </source>
</evidence>
<evidence type="ECO:0000256" key="8">
    <source>
        <dbReference type="SAM" id="MobiDB-lite"/>
    </source>
</evidence>
<name>A0A843U8H0_COLES</name>
<comment type="cofactor">
    <cofactor evidence="1">
        <name>heme</name>
        <dbReference type="ChEBI" id="CHEBI:30413"/>
    </cofactor>
</comment>
<evidence type="ECO:0000313" key="9">
    <source>
        <dbReference type="EMBL" id="MQL79785.1"/>
    </source>
</evidence>
<evidence type="ECO:0000256" key="7">
    <source>
        <dbReference type="ARBA" id="ARBA00023033"/>
    </source>
</evidence>
<evidence type="ECO:0000256" key="3">
    <source>
        <dbReference type="ARBA" id="ARBA00022617"/>
    </source>
</evidence>
<gene>
    <name evidence="9" type="ORF">Taro_012245</name>
</gene>
<evidence type="ECO:0000256" key="6">
    <source>
        <dbReference type="ARBA" id="ARBA00023004"/>
    </source>
</evidence>
<keyword evidence="3" id="KW-0349">Heme</keyword>
<dbReference type="SUPFAM" id="SSF48264">
    <property type="entry name" value="Cytochrome P450"/>
    <property type="match status" value="1"/>
</dbReference>
<dbReference type="InterPro" id="IPR036396">
    <property type="entry name" value="Cyt_P450_sf"/>
</dbReference>
<sequence length="227" mass="24180">MPSTLSAKMEKNFPRNNFYRKIKTIIVIWLSRKHISVFAHLLLSPPPSLSFCLPPTSPPRHLTESNDNGQPTPEAAPAGGSSHSQPSSVLSTSVTASSSCPSSWAVAVLLSVLIIWTLSPEGAAWRNGRCRLGSTAIPGPCGLPVLGSLLSLTSGLPYRSLVATARLFPATQLMAFSVGATPAVVSCDPTITREIMSHPNFANRPLKCSTRKLMFSRAMGFALSSAH</sequence>
<evidence type="ECO:0000256" key="1">
    <source>
        <dbReference type="ARBA" id="ARBA00001971"/>
    </source>
</evidence>
<dbReference type="Proteomes" id="UP000652761">
    <property type="component" value="Unassembled WGS sequence"/>
</dbReference>
<evidence type="ECO:0000256" key="4">
    <source>
        <dbReference type="ARBA" id="ARBA00022723"/>
    </source>
</evidence>
<accession>A0A843U8H0</accession>
<reference evidence="9" key="1">
    <citation type="submission" date="2017-07" db="EMBL/GenBank/DDBJ databases">
        <title>Taro Niue Genome Assembly and Annotation.</title>
        <authorList>
            <person name="Atibalentja N."/>
            <person name="Keating K."/>
            <person name="Fields C.J."/>
        </authorList>
    </citation>
    <scope>NUCLEOTIDE SEQUENCE</scope>
    <source>
        <strain evidence="9">Niue_2</strain>
        <tissue evidence="9">Leaf</tissue>
    </source>
</reference>
<protein>
    <submittedName>
        <fullName evidence="9">Uncharacterized protein</fullName>
    </submittedName>
</protein>
<keyword evidence="6" id="KW-0408">Iron</keyword>
<dbReference type="PANTHER" id="PTHR47946:SF6">
    <property type="entry name" value="CYTOCHROME P450 78A7"/>
    <property type="match status" value="1"/>
</dbReference>
<dbReference type="GO" id="GO:0004497">
    <property type="term" value="F:monooxygenase activity"/>
    <property type="evidence" value="ECO:0007669"/>
    <property type="project" value="UniProtKB-KW"/>
</dbReference>
<evidence type="ECO:0000256" key="2">
    <source>
        <dbReference type="ARBA" id="ARBA00010617"/>
    </source>
</evidence>
<comment type="similarity">
    <text evidence="2">Belongs to the cytochrome P450 family.</text>
</comment>
<evidence type="ECO:0000256" key="5">
    <source>
        <dbReference type="ARBA" id="ARBA00023002"/>
    </source>
</evidence>
<dbReference type="EMBL" id="NMUH01000476">
    <property type="protein sequence ID" value="MQL79785.1"/>
    <property type="molecule type" value="Genomic_DNA"/>
</dbReference>
<dbReference type="PANTHER" id="PTHR47946">
    <property type="entry name" value="CYTOCHROME P450 78A7-RELATED"/>
    <property type="match status" value="1"/>
</dbReference>
<dbReference type="Gene3D" id="1.10.630.10">
    <property type="entry name" value="Cytochrome P450"/>
    <property type="match status" value="1"/>
</dbReference>
<proteinExistence type="inferred from homology"/>
<dbReference type="GO" id="GO:0016705">
    <property type="term" value="F:oxidoreductase activity, acting on paired donors, with incorporation or reduction of molecular oxygen"/>
    <property type="evidence" value="ECO:0007669"/>
    <property type="project" value="InterPro"/>
</dbReference>
<dbReference type="GO" id="GO:0020037">
    <property type="term" value="F:heme binding"/>
    <property type="evidence" value="ECO:0007669"/>
    <property type="project" value="InterPro"/>
</dbReference>
<keyword evidence="5" id="KW-0560">Oxidoreductase</keyword>
<feature type="region of interest" description="Disordered" evidence="8">
    <location>
        <begin position="54"/>
        <end position="89"/>
    </location>
</feature>
<dbReference type="InterPro" id="IPR051996">
    <property type="entry name" value="Cytochrome_P450_78A"/>
</dbReference>
<keyword evidence="4" id="KW-0479">Metal-binding</keyword>
<dbReference type="AlphaFoldDB" id="A0A843U8H0"/>
<dbReference type="OrthoDB" id="1470350at2759"/>
<organism evidence="9 10">
    <name type="scientific">Colocasia esculenta</name>
    <name type="common">Wild taro</name>
    <name type="synonym">Arum esculentum</name>
    <dbReference type="NCBI Taxonomy" id="4460"/>
    <lineage>
        <taxon>Eukaryota</taxon>
        <taxon>Viridiplantae</taxon>
        <taxon>Streptophyta</taxon>
        <taxon>Embryophyta</taxon>
        <taxon>Tracheophyta</taxon>
        <taxon>Spermatophyta</taxon>
        <taxon>Magnoliopsida</taxon>
        <taxon>Liliopsida</taxon>
        <taxon>Araceae</taxon>
        <taxon>Aroideae</taxon>
        <taxon>Colocasieae</taxon>
        <taxon>Colocasia</taxon>
    </lineage>
</organism>
<keyword evidence="10" id="KW-1185">Reference proteome</keyword>
<keyword evidence="7" id="KW-0503">Monooxygenase</keyword>
<comment type="caution">
    <text evidence="9">The sequence shown here is derived from an EMBL/GenBank/DDBJ whole genome shotgun (WGS) entry which is preliminary data.</text>
</comment>